<sequence>MEHGTVVEFNKDKGFGFIELTDGTQVFVHYSVIESENFKTLEVGEKVDLLVAEGKRGMQAVRVLRKEEQDEL</sequence>
<evidence type="ECO:0000256" key="1">
    <source>
        <dbReference type="ARBA" id="ARBA00004496"/>
    </source>
</evidence>
<dbReference type="OrthoDB" id="9805039at2"/>
<dbReference type="AlphaFoldDB" id="A0A0R2NL61"/>
<accession>A0A0R2NL61</accession>
<reference evidence="4 5" key="1">
    <citation type="journal article" date="2015" name="Genome Announc.">
        <title>Expanding the biotechnology potential of lactobacilli through comparative genomics of 213 strains and associated genera.</title>
        <authorList>
            <person name="Sun Z."/>
            <person name="Harris H.M."/>
            <person name="McCann A."/>
            <person name="Guo C."/>
            <person name="Argimon S."/>
            <person name="Zhang W."/>
            <person name="Yang X."/>
            <person name="Jeffery I.B."/>
            <person name="Cooney J.C."/>
            <person name="Kagawa T.F."/>
            <person name="Liu W."/>
            <person name="Song Y."/>
            <person name="Salvetti E."/>
            <person name="Wrobel A."/>
            <person name="Rasinkangas P."/>
            <person name="Parkhill J."/>
            <person name="Rea M.C."/>
            <person name="O'Sullivan O."/>
            <person name="Ritari J."/>
            <person name="Douillard F.P."/>
            <person name="Paul Ross R."/>
            <person name="Yang R."/>
            <person name="Briner A.E."/>
            <person name="Felis G.E."/>
            <person name="de Vos W.M."/>
            <person name="Barrangou R."/>
            <person name="Klaenhammer T.R."/>
            <person name="Caufield P.W."/>
            <person name="Cui Y."/>
            <person name="Zhang H."/>
            <person name="O'Toole P.W."/>
        </authorList>
    </citation>
    <scope>NUCLEOTIDE SEQUENCE [LARGE SCALE GENOMIC DNA]</scope>
    <source>
        <strain evidence="4 5">DSM 23026</strain>
    </source>
</reference>
<evidence type="ECO:0000313" key="5">
    <source>
        <dbReference type="Proteomes" id="UP000051249"/>
    </source>
</evidence>
<dbReference type="InterPro" id="IPR002059">
    <property type="entry name" value="CSP_DNA-bd"/>
</dbReference>
<name>A0A0R2NL61_9LACO</name>
<protein>
    <recommendedName>
        <fullName evidence="3">CSD domain-containing protein</fullName>
    </recommendedName>
</protein>
<keyword evidence="5" id="KW-1185">Reference proteome</keyword>
<dbReference type="PRINTS" id="PR00050">
    <property type="entry name" value="COLDSHOCK"/>
</dbReference>
<comment type="caution">
    <text evidence="4">The sequence shown here is derived from an EMBL/GenBank/DDBJ whole genome shotgun (WGS) entry which is preliminary data.</text>
</comment>
<comment type="subcellular location">
    <subcellularLocation>
        <location evidence="1">Cytoplasm</location>
    </subcellularLocation>
</comment>
<dbReference type="PATRIC" id="fig|480391.4.peg.1687"/>
<organism evidence="4 5">
    <name type="scientific">Pediococcus argentinicus</name>
    <dbReference type="NCBI Taxonomy" id="480391"/>
    <lineage>
        <taxon>Bacteria</taxon>
        <taxon>Bacillati</taxon>
        <taxon>Bacillota</taxon>
        <taxon>Bacilli</taxon>
        <taxon>Lactobacillales</taxon>
        <taxon>Lactobacillaceae</taxon>
        <taxon>Pediococcus</taxon>
    </lineage>
</organism>
<dbReference type="Pfam" id="PF00313">
    <property type="entry name" value="CSD"/>
    <property type="match status" value="1"/>
</dbReference>
<dbReference type="GO" id="GO:0005737">
    <property type="term" value="C:cytoplasm"/>
    <property type="evidence" value="ECO:0007669"/>
    <property type="project" value="UniProtKB-SubCell"/>
</dbReference>
<dbReference type="InterPro" id="IPR012156">
    <property type="entry name" value="Cold_shock_CspA"/>
</dbReference>
<dbReference type="PROSITE" id="PS51857">
    <property type="entry name" value="CSD_2"/>
    <property type="match status" value="1"/>
</dbReference>
<evidence type="ECO:0000313" key="4">
    <source>
        <dbReference type="EMBL" id="KRO25570.1"/>
    </source>
</evidence>
<dbReference type="SUPFAM" id="SSF50249">
    <property type="entry name" value="Nucleic acid-binding proteins"/>
    <property type="match status" value="1"/>
</dbReference>
<dbReference type="PANTHER" id="PTHR11544">
    <property type="entry name" value="COLD SHOCK DOMAIN CONTAINING PROTEINS"/>
    <property type="match status" value="1"/>
</dbReference>
<dbReference type="CDD" id="cd04458">
    <property type="entry name" value="CSP_CDS"/>
    <property type="match status" value="1"/>
</dbReference>
<dbReference type="InterPro" id="IPR011129">
    <property type="entry name" value="CSD"/>
</dbReference>
<dbReference type="SMART" id="SM00357">
    <property type="entry name" value="CSP"/>
    <property type="match status" value="1"/>
</dbReference>
<evidence type="ECO:0000256" key="2">
    <source>
        <dbReference type="ARBA" id="ARBA00022490"/>
    </source>
</evidence>
<dbReference type="InterPro" id="IPR012340">
    <property type="entry name" value="NA-bd_OB-fold"/>
</dbReference>
<dbReference type="Proteomes" id="UP000051249">
    <property type="component" value="Unassembled WGS sequence"/>
</dbReference>
<evidence type="ECO:0000259" key="3">
    <source>
        <dbReference type="PROSITE" id="PS51857"/>
    </source>
</evidence>
<dbReference type="EMBL" id="JQCQ01000008">
    <property type="protein sequence ID" value="KRO25570.1"/>
    <property type="molecule type" value="Genomic_DNA"/>
</dbReference>
<proteinExistence type="predicted"/>
<dbReference type="RefSeq" id="WP_057798574.1">
    <property type="nucleotide sequence ID" value="NZ_BJZZ01000036.1"/>
</dbReference>
<dbReference type="InterPro" id="IPR050181">
    <property type="entry name" value="Cold_shock_domain"/>
</dbReference>
<feature type="domain" description="CSD" evidence="3">
    <location>
        <begin position="1"/>
        <end position="65"/>
    </location>
</feature>
<keyword evidence="2" id="KW-0963">Cytoplasm</keyword>
<dbReference type="GO" id="GO:0003676">
    <property type="term" value="F:nucleic acid binding"/>
    <property type="evidence" value="ECO:0007669"/>
    <property type="project" value="InterPro"/>
</dbReference>
<dbReference type="Gene3D" id="2.40.50.140">
    <property type="entry name" value="Nucleic acid-binding proteins"/>
    <property type="match status" value="1"/>
</dbReference>
<dbReference type="PIRSF" id="PIRSF002599">
    <property type="entry name" value="Cold_shock_A"/>
    <property type="match status" value="1"/>
</dbReference>
<gene>
    <name evidence="4" type="ORF">IV88_GL001650</name>
</gene>